<dbReference type="OrthoDB" id="1157330at2"/>
<sequence length="124" mass="14060">MTQQQELDLCKAGIAAWQNAFNNQDARGCAAQYATACIMHARPIGEFDGRENIEAFWQGIIDQGFCDVAYTDVVWEKHPEVGYLLSANWTMNKAFGKIHAEHWVVEQDGKARLHSDDFEILGER</sequence>
<dbReference type="SUPFAM" id="SSF54427">
    <property type="entry name" value="NTF2-like"/>
    <property type="match status" value="1"/>
</dbReference>
<evidence type="ECO:0000313" key="2">
    <source>
        <dbReference type="Proteomes" id="UP000033452"/>
    </source>
</evidence>
<proteinExistence type="predicted"/>
<dbReference type="Gene3D" id="3.10.450.50">
    <property type="match status" value="1"/>
</dbReference>
<reference evidence="1 2" key="1">
    <citation type="journal article" date="2015" name="BMC Genomics">
        <title>Genome mining reveals unlocked bioactive potential of marine Gram-negative bacteria.</title>
        <authorList>
            <person name="Machado H."/>
            <person name="Sonnenschein E.C."/>
            <person name="Melchiorsen J."/>
            <person name="Gram L."/>
        </authorList>
    </citation>
    <scope>NUCLEOTIDE SEQUENCE [LARGE SCALE GENOMIC DNA]</scope>
    <source>
        <strain evidence="1 2">S2471</strain>
    </source>
</reference>
<dbReference type="InterPro" id="IPR032710">
    <property type="entry name" value="NTF2-like_dom_sf"/>
</dbReference>
<dbReference type="AlphaFoldDB" id="A0A0F4QRF6"/>
<dbReference type="PATRIC" id="fig|43658.5.peg.1811"/>
<gene>
    <name evidence="1" type="ORF">TW77_08590</name>
</gene>
<dbReference type="EMBL" id="JXYA01000016">
    <property type="protein sequence ID" value="KJZ10263.1"/>
    <property type="molecule type" value="Genomic_DNA"/>
</dbReference>
<evidence type="ECO:0000313" key="1">
    <source>
        <dbReference type="EMBL" id="KJZ10263.1"/>
    </source>
</evidence>
<dbReference type="Proteomes" id="UP000033452">
    <property type="component" value="Unassembled WGS sequence"/>
</dbReference>
<comment type="caution">
    <text evidence="1">The sequence shown here is derived from an EMBL/GenBank/DDBJ whole genome shotgun (WGS) entry which is preliminary data.</text>
</comment>
<keyword evidence="2" id="KW-1185">Reference proteome</keyword>
<organism evidence="1 2">
    <name type="scientific">Pseudoalteromonas rubra</name>
    <dbReference type="NCBI Taxonomy" id="43658"/>
    <lineage>
        <taxon>Bacteria</taxon>
        <taxon>Pseudomonadati</taxon>
        <taxon>Pseudomonadota</taxon>
        <taxon>Gammaproteobacteria</taxon>
        <taxon>Alteromonadales</taxon>
        <taxon>Pseudoalteromonadaceae</taxon>
        <taxon>Pseudoalteromonas</taxon>
    </lineage>
</organism>
<accession>A0A0F4QRF6</accession>
<dbReference type="RefSeq" id="WP_046004540.1">
    <property type="nucleotide sequence ID" value="NZ_JXYA01000016.1"/>
</dbReference>
<protein>
    <submittedName>
        <fullName evidence="1">Isochorismatase</fullName>
    </submittedName>
</protein>
<name>A0A0F4QRF6_9GAMM</name>